<dbReference type="InterPro" id="IPR011990">
    <property type="entry name" value="TPR-like_helical_dom_sf"/>
</dbReference>
<comment type="caution">
    <text evidence="8">The sequence shown here is derived from an EMBL/GenBank/DDBJ whole genome shotgun (WGS) entry which is preliminary data.</text>
</comment>
<dbReference type="PROSITE" id="PS51257">
    <property type="entry name" value="PROKAR_LIPOPROTEIN"/>
    <property type="match status" value="1"/>
</dbReference>
<evidence type="ECO:0000256" key="2">
    <source>
        <dbReference type="ARBA" id="ARBA00006275"/>
    </source>
</evidence>
<feature type="domain" description="SusD-like N-terminal" evidence="7">
    <location>
        <begin position="22"/>
        <end position="211"/>
    </location>
</feature>
<dbReference type="Gene3D" id="1.25.40.390">
    <property type="match status" value="1"/>
</dbReference>
<evidence type="ECO:0000259" key="7">
    <source>
        <dbReference type="Pfam" id="PF14322"/>
    </source>
</evidence>
<keyword evidence="4" id="KW-0472">Membrane</keyword>
<comment type="similarity">
    <text evidence="2">Belongs to the SusD family.</text>
</comment>
<protein>
    <submittedName>
        <fullName evidence="8">RagB/SusD family nutrient uptake outer membrane protein</fullName>
    </submittedName>
</protein>
<accession>A0A412VZW8</accession>
<proteinExistence type="inferred from homology"/>
<dbReference type="InterPro" id="IPR012944">
    <property type="entry name" value="SusD_RagB_dom"/>
</dbReference>
<reference evidence="8 9" key="1">
    <citation type="submission" date="2018-08" db="EMBL/GenBank/DDBJ databases">
        <title>A genome reference for cultivated species of the human gut microbiota.</title>
        <authorList>
            <person name="Zou Y."/>
            <person name="Xue W."/>
            <person name="Luo G."/>
        </authorList>
    </citation>
    <scope>NUCLEOTIDE SEQUENCE [LARGE SCALE GENOMIC DNA]</scope>
    <source>
        <strain evidence="8 9">AF14-7</strain>
    </source>
</reference>
<keyword evidence="3" id="KW-0732">Signal</keyword>
<evidence type="ECO:0000256" key="3">
    <source>
        <dbReference type="ARBA" id="ARBA00022729"/>
    </source>
</evidence>
<feature type="domain" description="RagB/SusD" evidence="6">
    <location>
        <begin position="383"/>
        <end position="473"/>
    </location>
</feature>
<dbReference type="SUPFAM" id="SSF48452">
    <property type="entry name" value="TPR-like"/>
    <property type="match status" value="1"/>
</dbReference>
<sequence>MKIRIKNTLYLFLVMLLAGSCDWLEVSPSNEVNEEDLFAKGSGYRNALNGIYLNMSDNSLYGRNLSYGFIEVLGHQYLPEHLKNTGSYYKTYQFLYDDTDVKSFISAMWSKGYNVIASCNNLIHNISEADAMLFDGVEMEKNMIWGEALALRALMHFELLRMFAPSMEVDDGKAYIPYVDEYPVITTTYYTNAEILKKIEADFKEARRLVAMCDVEQHPEWMQYDVRMRGDGVTTDLPDDVFYAFRGYRMNYYAITAWMARMYMWAKDYDAAFSCSEEVINSTYKDRAYFDFINSAELSKDKKDSKSLIFTISHNNVLTDEYKPFTNNGSENLFLFNKDDIYDEELEKKEDVRGKDEMLTLVTGASYCSRKYLIEEGTIGYDMIPMLRLSELYYIVGEYYARNNQLDKAGAALDVVRHARGLMLALPEPSSLDAFYKEMIKEMRKELIGEGQLYFLYKRLNMKEPFDMDEKNVNFVFEHPENEDI</sequence>
<dbReference type="Pfam" id="PF07980">
    <property type="entry name" value="SusD_RagB"/>
    <property type="match status" value="1"/>
</dbReference>
<dbReference type="AlphaFoldDB" id="A0A412VZW8"/>
<evidence type="ECO:0000259" key="6">
    <source>
        <dbReference type="Pfam" id="PF07980"/>
    </source>
</evidence>
<dbReference type="GO" id="GO:0009279">
    <property type="term" value="C:cell outer membrane"/>
    <property type="evidence" value="ECO:0007669"/>
    <property type="project" value="UniProtKB-SubCell"/>
</dbReference>
<name>A0A412VZW8_9BACE</name>
<evidence type="ECO:0000256" key="4">
    <source>
        <dbReference type="ARBA" id="ARBA00023136"/>
    </source>
</evidence>
<evidence type="ECO:0000256" key="1">
    <source>
        <dbReference type="ARBA" id="ARBA00004442"/>
    </source>
</evidence>
<evidence type="ECO:0000256" key="5">
    <source>
        <dbReference type="ARBA" id="ARBA00023237"/>
    </source>
</evidence>
<dbReference type="Pfam" id="PF14322">
    <property type="entry name" value="SusD-like_3"/>
    <property type="match status" value="1"/>
</dbReference>
<evidence type="ECO:0000313" key="9">
    <source>
        <dbReference type="Proteomes" id="UP000283369"/>
    </source>
</evidence>
<comment type="subcellular location">
    <subcellularLocation>
        <location evidence="1">Cell outer membrane</location>
    </subcellularLocation>
</comment>
<dbReference type="EMBL" id="QRYV01000015">
    <property type="protein sequence ID" value="RGV15685.1"/>
    <property type="molecule type" value="Genomic_DNA"/>
</dbReference>
<dbReference type="InterPro" id="IPR033985">
    <property type="entry name" value="SusD-like_N"/>
</dbReference>
<dbReference type="RefSeq" id="WP_117809480.1">
    <property type="nucleotide sequence ID" value="NZ_JAQCUV010000014.1"/>
</dbReference>
<organism evidence="8 9">
    <name type="scientific">Bacteroides xylanisolvens</name>
    <dbReference type="NCBI Taxonomy" id="371601"/>
    <lineage>
        <taxon>Bacteria</taxon>
        <taxon>Pseudomonadati</taxon>
        <taxon>Bacteroidota</taxon>
        <taxon>Bacteroidia</taxon>
        <taxon>Bacteroidales</taxon>
        <taxon>Bacteroidaceae</taxon>
        <taxon>Bacteroides</taxon>
    </lineage>
</organism>
<dbReference type="Proteomes" id="UP000283369">
    <property type="component" value="Unassembled WGS sequence"/>
</dbReference>
<keyword evidence="5" id="KW-0998">Cell outer membrane</keyword>
<evidence type="ECO:0000313" key="8">
    <source>
        <dbReference type="EMBL" id="RGV15685.1"/>
    </source>
</evidence>
<gene>
    <name evidence="8" type="ORF">DWW25_07880</name>
</gene>